<reference evidence="8 9" key="1">
    <citation type="submission" date="2016-03" db="EMBL/GenBank/DDBJ databases">
        <title>Fine-scale spatial genetic structure of a fungal parasite of coffee scale insects.</title>
        <authorList>
            <person name="Jackson D."/>
            <person name="Zemenick K.A."/>
            <person name="Malloure B."/>
            <person name="Quandt C.A."/>
            <person name="James T.Y."/>
        </authorList>
    </citation>
    <scope>NUCLEOTIDE SEQUENCE [LARGE SCALE GENOMIC DNA]</scope>
    <source>
        <strain evidence="8 9">UM487</strain>
    </source>
</reference>
<dbReference type="Pfam" id="PF00010">
    <property type="entry name" value="HLH"/>
    <property type="match status" value="1"/>
</dbReference>
<comment type="subcellular location">
    <subcellularLocation>
        <location evidence="1">Nucleus</location>
    </subcellularLocation>
</comment>
<organism evidence="8 9">
    <name type="scientific">Cordyceps confragosa</name>
    <name type="common">Lecanicillium lecanii</name>
    <dbReference type="NCBI Taxonomy" id="2714763"/>
    <lineage>
        <taxon>Eukaryota</taxon>
        <taxon>Fungi</taxon>
        <taxon>Dikarya</taxon>
        <taxon>Ascomycota</taxon>
        <taxon>Pezizomycotina</taxon>
        <taxon>Sordariomycetes</taxon>
        <taxon>Hypocreomycetidae</taxon>
        <taxon>Hypocreales</taxon>
        <taxon>Cordycipitaceae</taxon>
        <taxon>Akanthomyces</taxon>
    </lineage>
</organism>
<dbReference type="GO" id="GO:0000978">
    <property type="term" value="F:RNA polymerase II cis-regulatory region sequence-specific DNA binding"/>
    <property type="evidence" value="ECO:0007669"/>
    <property type="project" value="TreeGrafter"/>
</dbReference>
<evidence type="ECO:0000256" key="1">
    <source>
        <dbReference type="ARBA" id="ARBA00004123"/>
    </source>
</evidence>
<feature type="compositionally biased region" description="Low complexity" evidence="6">
    <location>
        <begin position="196"/>
        <end position="222"/>
    </location>
</feature>
<feature type="region of interest" description="Disordered" evidence="6">
    <location>
        <begin position="356"/>
        <end position="467"/>
    </location>
</feature>
<dbReference type="PANTHER" id="PTHR15741">
    <property type="entry name" value="BASIC HELIX-LOOP-HELIX ZIP TRANSCRIPTION FACTOR"/>
    <property type="match status" value="1"/>
</dbReference>
<keyword evidence="5" id="KW-0539">Nucleus</keyword>
<keyword evidence="9" id="KW-1185">Reference proteome</keyword>
<feature type="compositionally biased region" description="Basic and acidic residues" evidence="6">
    <location>
        <begin position="449"/>
        <end position="467"/>
    </location>
</feature>
<dbReference type="OMA" id="DDNESNM"/>
<evidence type="ECO:0000256" key="4">
    <source>
        <dbReference type="ARBA" id="ARBA00023163"/>
    </source>
</evidence>
<keyword evidence="4" id="KW-0804">Transcription</keyword>
<dbReference type="InterPro" id="IPR011598">
    <property type="entry name" value="bHLH_dom"/>
</dbReference>
<keyword evidence="2" id="KW-0805">Transcription regulation</keyword>
<evidence type="ECO:0000256" key="6">
    <source>
        <dbReference type="SAM" id="MobiDB-lite"/>
    </source>
</evidence>
<accession>A0A179I9V1</accession>
<dbReference type="GO" id="GO:0046983">
    <property type="term" value="F:protein dimerization activity"/>
    <property type="evidence" value="ECO:0007669"/>
    <property type="project" value="InterPro"/>
</dbReference>
<dbReference type="OrthoDB" id="5778525at2759"/>
<feature type="compositionally biased region" description="Polar residues" evidence="6">
    <location>
        <begin position="419"/>
        <end position="430"/>
    </location>
</feature>
<feature type="non-terminal residue" evidence="8">
    <location>
        <position position="1"/>
    </location>
</feature>
<feature type="region of interest" description="Disordered" evidence="6">
    <location>
        <begin position="1"/>
        <end position="58"/>
    </location>
</feature>
<evidence type="ECO:0000256" key="2">
    <source>
        <dbReference type="ARBA" id="ARBA00023015"/>
    </source>
</evidence>
<evidence type="ECO:0000313" key="9">
    <source>
        <dbReference type="Proteomes" id="UP000243081"/>
    </source>
</evidence>
<evidence type="ECO:0000256" key="3">
    <source>
        <dbReference type="ARBA" id="ARBA00023125"/>
    </source>
</evidence>
<feature type="compositionally biased region" description="Polar residues" evidence="6">
    <location>
        <begin position="356"/>
        <end position="381"/>
    </location>
</feature>
<protein>
    <recommendedName>
        <fullName evidence="7">BHLH domain-containing protein</fullName>
    </recommendedName>
</protein>
<dbReference type="GO" id="GO:0000981">
    <property type="term" value="F:DNA-binding transcription factor activity, RNA polymerase II-specific"/>
    <property type="evidence" value="ECO:0007669"/>
    <property type="project" value="TreeGrafter"/>
</dbReference>
<evidence type="ECO:0000313" key="8">
    <source>
        <dbReference type="EMBL" id="OAQ99054.1"/>
    </source>
</evidence>
<dbReference type="SMART" id="SM00353">
    <property type="entry name" value="HLH"/>
    <property type="match status" value="1"/>
</dbReference>
<dbReference type="GO" id="GO:0005634">
    <property type="term" value="C:nucleus"/>
    <property type="evidence" value="ECO:0007669"/>
    <property type="project" value="UniProtKB-SubCell"/>
</dbReference>
<dbReference type="SUPFAM" id="SSF47459">
    <property type="entry name" value="HLH, helix-loop-helix DNA-binding domain"/>
    <property type="match status" value="1"/>
</dbReference>
<sequence>CPACQVASRLSGLGQRQSRSAEPSAILNLPPLYATLQPTSTAPPTKPSHPLFLPSPSRAASMLAVQQPPRMGSSQPDSDPFLPFGYSMDQNQDGLLDAPDPAGAPLLSETDTKFLSSFFEDMTSAQYNMPSFGEGLHFSDAWFDLPPQFMGTATSFGPQASALPNPDAFLGEHLDFNGGASSAAQLMRPPSAPMTQQPQPQHRPIYQQPQQQHQPQHQQHQQQPHRHHSDDVLNAAATLLQNNSASPRSNSKGKEPSPGARRPIGPPMGHLRHQPMDEFKVESQRDLENEADNNTFTDWMFGSKDRQGSRQVQVNELHWGSDASFGNVQGYMPAPNKDNVDGHHKVQMQVLDCLEPSNSVPNTRSGSPTVDPQRVATQQSMVLPEDADAPPRKRRRSKLQRGIGFDDDDEEDSKGAFSKSKSPQGSSNGLPSPPAESGARRRKSGINKGPRENLSESQKRENHIRSEQKRRTLIKEGFDDLCELVPGLKGGGFSKSTMLTMAAEWLEQLLQGNQTLSAQLQGMGQ</sequence>
<dbReference type="CDD" id="cd11404">
    <property type="entry name" value="bHLHzip_Mlx_like"/>
    <property type="match status" value="1"/>
</dbReference>
<gene>
    <name evidence="8" type="ORF">LLEC1_02487</name>
</gene>
<keyword evidence="3" id="KW-0238">DNA-binding</keyword>
<feature type="region of interest" description="Disordered" evidence="6">
    <location>
        <begin position="164"/>
        <end position="229"/>
    </location>
</feature>
<dbReference type="PROSITE" id="PS50888">
    <property type="entry name" value="BHLH"/>
    <property type="match status" value="1"/>
</dbReference>
<evidence type="ECO:0000259" key="7">
    <source>
        <dbReference type="PROSITE" id="PS50888"/>
    </source>
</evidence>
<feature type="compositionally biased region" description="Polar residues" evidence="6">
    <location>
        <begin position="241"/>
        <end position="250"/>
    </location>
</feature>
<evidence type="ECO:0000256" key="5">
    <source>
        <dbReference type="ARBA" id="ARBA00023242"/>
    </source>
</evidence>
<dbReference type="AlphaFoldDB" id="A0A179I9V1"/>
<feature type="domain" description="BHLH" evidence="7">
    <location>
        <begin position="458"/>
        <end position="509"/>
    </location>
</feature>
<dbReference type="EMBL" id="LUKN01002461">
    <property type="protein sequence ID" value="OAQ99054.1"/>
    <property type="molecule type" value="Genomic_DNA"/>
</dbReference>
<dbReference type="InterPro" id="IPR052207">
    <property type="entry name" value="Max-like/E-box_TFs"/>
</dbReference>
<comment type="caution">
    <text evidence="8">The sequence shown here is derived from an EMBL/GenBank/DDBJ whole genome shotgun (WGS) entry which is preliminary data.</text>
</comment>
<name>A0A179I9V1_CORDF</name>
<feature type="region of interest" description="Disordered" evidence="6">
    <location>
        <begin position="241"/>
        <end position="275"/>
    </location>
</feature>
<dbReference type="InterPro" id="IPR036638">
    <property type="entry name" value="HLH_DNA-bd_sf"/>
</dbReference>
<dbReference type="PANTHER" id="PTHR15741:SF27">
    <property type="entry name" value="TRANSCRIPTION FACTOR AP-4"/>
    <property type="match status" value="1"/>
</dbReference>
<dbReference type="Proteomes" id="UP000243081">
    <property type="component" value="Unassembled WGS sequence"/>
</dbReference>
<dbReference type="Gene3D" id="4.10.280.10">
    <property type="entry name" value="Helix-loop-helix DNA-binding domain"/>
    <property type="match status" value="1"/>
</dbReference>
<proteinExistence type="predicted"/>